<feature type="binding site" evidence="14">
    <location>
        <position position="432"/>
    </location>
    <ligand>
        <name>ATP</name>
        <dbReference type="ChEBI" id="CHEBI:30616"/>
    </ligand>
</feature>
<feature type="binding site" evidence="15">
    <location>
        <position position="1127"/>
    </location>
    <ligand>
        <name>Mg(2+)</name>
        <dbReference type="ChEBI" id="CHEBI:18420"/>
    </ligand>
</feature>
<feature type="domain" description="P-type ATPase C-terminal" evidence="19">
    <location>
        <begin position="1149"/>
        <end position="1394"/>
    </location>
</feature>
<feature type="compositionally biased region" description="Basic and acidic residues" evidence="17">
    <location>
        <begin position="667"/>
        <end position="687"/>
    </location>
</feature>
<evidence type="ECO:0000256" key="12">
    <source>
        <dbReference type="ARBA" id="ARBA00034036"/>
    </source>
</evidence>
<feature type="region of interest" description="Disordered" evidence="17">
    <location>
        <begin position="18"/>
        <end position="47"/>
    </location>
</feature>
<feature type="binding site" evidence="14">
    <location>
        <position position="433"/>
    </location>
    <ligand>
        <name>ATP</name>
        <dbReference type="ChEBI" id="CHEBI:30616"/>
    </ligand>
</feature>
<evidence type="ECO:0000256" key="8">
    <source>
        <dbReference type="ARBA" id="ARBA00022842"/>
    </source>
</evidence>
<feature type="binding site" evidence="14">
    <location>
        <position position="751"/>
    </location>
    <ligand>
        <name>ATP</name>
        <dbReference type="ChEBI" id="CHEBI:30616"/>
    </ligand>
</feature>
<feature type="binding site" evidence="14">
    <location>
        <position position="983"/>
    </location>
    <ligand>
        <name>ATP</name>
        <dbReference type="ChEBI" id="CHEBI:30616"/>
    </ligand>
</feature>
<feature type="binding site" evidence="14">
    <location>
        <position position="1103"/>
    </location>
    <ligand>
        <name>ATP</name>
        <dbReference type="ChEBI" id="CHEBI:30616"/>
    </ligand>
</feature>
<comment type="catalytic activity">
    <reaction evidence="12 16">
        <text>ATP + H2O + phospholipidSide 1 = ADP + phosphate + phospholipidSide 2.</text>
        <dbReference type="EC" id="7.6.2.1"/>
    </reaction>
</comment>
<feature type="binding site" evidence="14">
    <location>
        <position position="434"/>
    </location>
    <ligand>
        <name>ATP</name>
        <dbReference type="ChEBI" id="CHEBI:30616"/>
    </ligand>
</feature>
<dbReference type="RefSeq" id="XP_032832787.1">
    <property type="nucleotide sequence ID" value="XM_032976896.1"/>
</dbReference>
<dbReference type="Pfam" id="PF16212">
    <property type="entry name" value="PhoLip_ATPase_C"/>
    <property type="match status" value="1"/>
</dbReference>
<dbReference type="GO" id="GO:0005524">
    <property type="term" value="F:ATP binding"/>
    <property type="evidence" value="ECO:0007669"/>
    <property type="project" value="UniProtKB-UniRule"/>
</dbReference>
<feature type="binding site" evidence="15">
    <location>
        <position position="434"/>
    </location>
    <ligand>
        <name>Mg(2+)</name>
        <dbReference type="ChEBI" id="CHEBI:18420"/>
    </ligand>
</feature>
<dbReference type="InterPro" id="IPR001757">
    <property type="entry name" value="P_typ_ATPase"/>
</dbReference>
<keyword evidence="5 15" id="KW-0479">Metal-binding</keyword>
<dbReference type="Pfam" id="PF16209">
    <property type="entry name" value="PhoLip_ATPase_N"/>
    <property type="match status" value="1"/>
</dbReference>
<feature type="transmembrane region" description="Helical" evidence="16">
    <location>
        <begin position="315"/>
        <end position="341"/>
    </location>
</feature>
<feature type="binding site" evidence="14">
    <location>
        <position position="1127"/>
    </location>
    <ligand>
        <name>ATP</name>
        <dbReference type="ChEBI" id="CHEBI:30616"/>
    </ligand>
</feature>
<dbReference type="Gene3D" id="3.40.1110.10">
    <property type="entry name" value="Calcium-transporting ATPase, cytoplasmic domain N"/>
    <property type="match status" value="2"/>
</dbReference>
<feature type="binding site" evidence="14">
    <location>
        <position position="903"/>
    </location>
    <ligand>
        <name>ATP</name>
        <dbReference type="ChEBI" id="CHEBI:30616"/>
    </ligand>
</feature>
<dbReference type="InterPro" id="IPR032630">
    <property type="entry name" value="P_typ_ATPase_c"/>
</dbReference>
<dbReference type="GO" id="GO:0045332">
    <property type="term" value="P:phospholipid translocation"/>
    <property type="evidence" value="ECO:0007669"/>
    <property type="project" value="TreeGrafter"/>
</dbReference>
<feature type="binding site" evidence="14">
    <location>
        <position position="860"/>
    </location>
    <ligand>
        <name>ATP</name>
        <dbReference type="ChEBI" id="CHEBI:30616"/>
    </ligand>
</feature>
<keyword evidence="7 14" id="KW-0067">ATP-binding</keyword>
<dbReference type="InterPro" id="IPR023299">
    <property type="entry name" value="ATPase_P-typ_cyto_dom_N"/>
</dbReference>
<evidence type="ECO:0000256" key="16">
    <source>
        <dbReference type="RuleBase" id="RU362033"/>
    </source>
</evidence>
<dbReference type="Pfam" id="PF13246">
    <property type="entry name" value="Cation_ATPase"/>
    <property type="match status" value="1"/>
</dbReference>
<dbReference type="SUPFAM" id="SSF81660">
    <property type="entry name" value="Metal cation-transporting ATPase, ATP-binding domain N"/>
    <property type="match status" value="1"/>
</dbReference>
<evidence type="ECO:0000256" key="6">
    <source>
        <dbReference type="ARBA" id="ARBA00022741"/>
    </source>
</evidence>
<feature type="transmembrane region" description="Helical" evidence="16">
    <location>
        <begin position="1320"/>
        <end position="1339"/>
    </location>
</feature>
<dbReference type="Gene3D" id="1.20.1110.10">
    <property type="entry name" value="Calcium-transporting ATPase, transmembrane domain"/>
    <property type="match status" value="1"/>
</dbReference>
<feature type="binding site" evidence="14">
    <location>
        <position position="1126"/>
    </location>
    <ligand>
        <name>ATP</name>
        <dbReference type="ChEBI" id="CHEBI:30616"/>
    </ligand>
</feature>
<reference evidence="21" key="1">
    <citation type="submission" date="2025-08" db="UniProtKB">
        <authorList>
            <consortium name="RefSeq"/>
        </authorList>
    </citation>
    <scope>IDENTIFICATION</scope>
    <source>
        <tissue evidence="21">Sperm</tissue>
    </source>
</reference>
<dbReference type="SFLD" id="SFLDG00002">
    <property type="entry name" value="C1.7:_P-type_atpase_like"/>
    <property type="match status" value="1"/>
</dbReference>
<dbReference type="SUPFAM" id="SSF81665">
    <property type="entry name" value="Calcium ATPase, transmembrane domain M"/>
    <property type="match status" value="1"/>
</dbReference>
<dbReference type="InterPro" id="IPR032631">
    <property type="entry name" value="P-type_ATPase_N"/>
</dbReference>
<evidence type="ECO:0000256" key="3">
    <source>
        <dbReference type="ARBA" id="ARBA00008109"/>
    </source>
</evidence>
<dbReference type="InterPro" id="IPR023214">
    <property type="entry name" value="HAD_sf"/>
</dbReference>
<dbReference type="EC" id="7.6.2.1" evidence="16"/>
<organism evidence="20 21">
    <name type="scientific">Petromyzon marinus</name>
    <name type="common">Sea lamprey</name>
    <dbReference type="NCBI Taxonomy" id="7757"/>
    <lineage>
        <taxon>Eukaryota</taxon>
        <taxon>Metazoa</taxon>
        <taxon>Chordata</taxon>
        <taxon>Craniata</taxon>
        <taxon>Vertebrata</taxon>
        <taxon>Cyclostomata</taxon>
        <taxon>Hyperoartia</taxon>
        <taxon>Petromyzontiformes</taxon>
        <taxon>Petromyzontidae</taxon>
        <taxon>Petromyzon</taxon>
    </lineage>
</organism>
<evidence type="ECO:0000256" key="5">
    <source>
        <dbReference type="ARBA" id="ARBA00022723"/>
    </source>
</evidence>
<evidence type="ECO:0000313" key="20">
    <source>
        <dbReference type="Proteomes" id="UP001318040"/>
    </source>
</evidence>
<dbReference type="PANTHER" id="PTHR24092">
    <property type="entry name" value="PROBABLE PHOSPHOLIPID-TRANSPORTING ATPASE"/>
    <property type="match status" value="1"/>
</dbReference>
<feature type="compositionally biased region" description="Basic and acidic residues" evidence="17">
    <location>
        <begin position="19"/>
        <end position="34"/>
    </location>
</feature>
<feature type="transmembrane region" description="Helical" evidence="16">
    <location>
        <begin position="91"/>
        <end position="109"/>
    </location>
</feature>
<feature type="region of interest" description="Disordered" evidence="17">
    <location>
        <begin position="622"/>
        <end position="747"/>
    </location>
</feature>
<keyword evidence="11 16" id="KW-0472">Membrane</keyword>
<feature type="transmembrane region" description="Helical" evidence="16">
    <location>
        <begin position="1262"/>
        <end position="1286"/>
    </location>
</feature>
<feature type="transmembrane region" description="Helical" evidence="16">
    <location>
        <begin position="1292"/>
        <end position="1313"/>
    </location>
</feature>
<feature type="binding site" evidence="15">
    <location>
        <position position="1123"/>
    </location>
    <ligand>
        <name>Mg(2+)</name>
        <dbReference type="ChEBI" id="CHEBI:18420"/>
    </ligand>
</feature>
<dbReference type="Proteomes" id="UP001318040">
    <property type="component" value="Chromosome 61"/>
</dbReference>
<dbReference type="FunFam" id="2.70.150.10:FF:000022">
    <property type="entry name" value="Phospholipid-transporting ATPase"/>
    <property type="match status" value="1"/>
</dbReference>
<comment type="similarity">
    <text evidence="3 16">Belongs to the cation transport ATPase (P-type) (TC 3.A.3) family. Type IV subfamily.</text>
</comment>
<dbReference type="InterPro" id="IPR006539">
    <property type="entry name" value="P-type_ATPase_IV"/>
</dbReference>
<evidence type="ECO:0000313" key="21">
    <source>
        <dbReference type="RefSeq" id="XP_032832787.1"/>
    </source>
</evidence>
<feature type="binding site" evidence="14">
    <location>
        <position position="984"/>
    </location>
    <ligand>
        <name>ATP</name>
        <dbReference type="ChEBI" id="CHEBI:30616"/>
    </ligand>
</feature>
<feature type="transmembrane region" description="Helical" evidence="16">
    <location>
        <begin position="115"/>
        <end position="133"/>
    </location>
</feature>
<dbReference type="NCBIfam" id="TIGR01494">
    <property type="entry name" value="ATPase_P-type"/>
    <property type="match status" value="1"/>
</dbReference>
<dbReference type="GO" id="GO:0016887">
    <property type="term" value="F:ATP hydrolysis activity"/>
    <property type="evidence" value="ECO:0007669"/>
    <property type="project" value="InterPro"/>
</dbReference>
<dbReference type="GO" id="GO:0000287">
    <property type="term" value="F:magnesium ion binding"/>
    <property type="evidence" value="ECO:0007669"/>
    <property type="project" value="UniProtKB-UniRule"/>
</dbReference>
<dbReference type="InterPro" id="IPR018303">
    <property type="entry name" value="ATPase_P-typ_P_site"/>
</dbReference>
<dbReference type="PANTHER" id="PTHR24092:SF218">
    <property type="entry name" value="PHOSPHOLIPID-TRANSPORTING ATPASE"/>
    <property type="match status" value="1"/>
</dbReference>
<evidence type="ECO:0000259" key="19">
    <source>
        <dbReference type="Pfam" id="PF16212"/>
    </source>
</evidence>
<sequence length="1464" mass="157867">MQASETCRSVLSSISSRFSGDHRATSVEPRLDHHEHHHHHHQHRKVVPRNGTLDAEWERLTKRLPGNEIRTTKYTLLSFLPKNLFEQFHRFANVYFLFLVVLNWVPLVEAFQKEITMIPLVVVLGVIAVKDGLEDFRRYAMDRVVNNAGTAVYERCAGTFTERAWKSVRVGHLVRLRCNEAVPADVLLLASSDAAGICHLETATLDGESSLKQRHVARGLQTAGRPFDPRSFTSSVECESPTNDLERFRGFMIHASGRKVGLNKENLLLRGCTLRNTEEAVGMVIYAGHETKAMLNNNGPRYKRSKLEQRMNTDVMWCVLLLLAMCLLVACGHSVWLATYGDVRPPFDVPDRQGDHLPPPLAGFYMFWTMIIVLQVMIPISLYVSMEIVKLGQVYFIHRDVALYDERSDSRLQCRAFNITEDLGQVQHLFTDKTGTLTDNKMVFRRCAVAGTEYPHRENALRIATRHDSDSSDSEEAEERGDGGGADGTAPGAGQRVRRTRSSRLAPASSSSLTRHERSTHAAFSSPLEKEVTPDPRLLARVECGVAAVVSAAPAAAPEGAGAAAAPPPEGGDAAVDFFITLALCNTVLVSSRGGPPREAGVATEQRFSLRKIEVLLRKLKKREGGSSGADSAQGQSSTPPALAGEAAPEGGLDADRGNANAAPAAPERRSPTREAAAAERSGRAARPEQGGDETAATADSETAAARPGGGAARTAKSGEPRSADDDGDDGDDGGDDDATDLEYRAESPDEAALVYAARAYGFTLVARRPRSATLLLTRSPAGGDAETLAGGGVGGGGVGGGEVGGGGVGGVGGGGVGAGGGGCTLTFEVLHVLGFDSLRKRMSVVVRHPLTGAVALYAKGADSAILPTLRPLSRDSRLDKQQQKIREKTEFYLNSYARDGLRTLCIAKRALSEEAYAEWRSGHMEAEAAIESRELLLQQSALRIETELELLGATGVEDRLQEGVPDTVSALRAAGLHVWVLTGDKRETAVNVATACRLVWPGDVVCTVNATSTSGCAEQIERLLRNVPEATTADGGVSRTTAPVEASSDFHHYQQQGRRCCLVVEGPALALVMDDAALQGRFLAAASASAVVICCRATPLQKGQIVQLVRDRLHVRTLAIGDGANDVSMIQVADVGIGISGQEGMQAVMSSDFAIARFSHLRRLLLVHGHWCYTRLANMVLYFFYKNAAFVFLLFWYQFVCGFSGNSMMDQWQLVLFNLLFTSAPPLVAGLLDRDVPAAALLARPHLYRAGQDSAEYSPRLFWLTMLDAAYQSAVCFLLPYYAYADSDAGVFTWGTPITTIALFTILGHLAIETKTWTVFHWLVTLGSVLLYAGFSLACGALCVRCSPPANPLGIAQRTLLEPRAHLVAIITPVTALLPRFLYRALQGTVFPTPAQLARQQRPPGLAARLPDDSQRSTASETPLLAPDGPREAPSVELERSLSSSEVTVSGTADGRSSRNSII</sequence>
<keyword evidence="20" id="KW-1185">Reference proteome</keyword>
<dbReference type="NCBIfam" id="TIGR01652">
    <property type="entry name" value="ATPase-Plipid"/>
    <property type="match status" value="1"/>
</dbReference>
<feature type="active site" description="4-aspartylphosphate intermediate" evidence="13">
    <location>
        <position position="432"/>
    </location>
</feature>
<comment type="cofactor">
    <cofactor evidence="1 15">
        <name>Mg(2+)</name>
        <dbReference type="ChEBI" id="CHEBI:18420"/>
    </cofactor>
</comment>
<feature type="transmembrane region" description="Helical" evidence="16">
    <location>
        <begin position="1181"/>
        <end position="1201"/>
    </location>
</feature>
<evidence type="ECO:0000256" key="2">
    <source>
        <dbReference type="ARBA" id="ARBA00004141"/>
    </source>
</evidence>
<evidence type="ECO:0000256" key="10">
    <source>
        <dbReference type="ARBA" id="ARBA00022989"/>
    </source>
</evidence>
<dbReference type="KEGG" id="pmrn:116955669"/>
<dbReference type="GO" id="GO:0005886">
    <property type="term" value="C:plasma membrane"/>
    <property type="evidence" value="ECO:0007669"/>
    <property type="project" value="TreeGrafter"/>
</dbReference>
<evidence type="ECO:0000259" key="18">
    <source>
        <dbReference type="Pfam" id="PF16209"/>
    </source>
</evidence>
<dbReference type="SFLD" id="SFLDS00003">
    <property type="entry name" value="Haloacid_Dehalogenase"/>
    <property type="match status" value="1"/>
</dbReference>
<name>A0AAJ7UDH1_PETMA</name>
<feature type="compositionally biased region" description="Low complexity" evidence="17">
    <location>
        <begin position="693"/>
        <end position="707"/>
    </location>
</feature>
<evidence type="ECO:0000256" key="9">
    <source>
        <dbReference type="ARBA" id="ARBA00022967"/>
    </source>
</evidence>
<feature type="binding site" evidence="14">
    <location>
        <position position="836"/>
    </location>
    <ligand>
        <name>ATP</name>
        <dbReference type="ChEBI" id="CHEBI:30616"/>
    </ligand>
</feature>
<feature type="binding site" evidence="14">
    <location>
        <position position="1097"/>
    </location>
    <ligand>
        <name>ATP</name>
        <dbReference type="ChEBI" id="CHEBI:30616"/>
    </ligand>
</feature>
<dbReference type="PROSITE" id="PS00154">
    <property type="entry name" value="ATPASE_E1_E2"/>
    <property type="match status" value="1"/>
</dbReference>
<evidence type="ECO:0000256" key="13">
    <source>
        <dbReference type="PIRSR" id="PIRSR606539-1"/>
    </source>
</evidence>
<dbReference type="InterPro" id="IPR036412">
    <property type="entry name" value="HAD-like_sf"/>
</dbReference>
<comment type="subcellular location">
    <subcellularLocation>
        <location evidence="2 16">Membrane</location>
        <topology evidence="2 16">Multi-pass membrane protein</topology>
    </subcellularLocation>
</comment>
<feature type="region of interest" description="Disordered" evidence="17">
    <location>
        <begin position="459"/>
        <end position="532"/>
    </location>
</feature>
<evidence type="ECO:0000256" key="7">
    <source>
        <dbReference type="ARBA" id="ARBA00022840"/>
    </source>
</evidence>
<evidence type="ECO:0000256" key="14">
    <source>
        <dbReference type="PIRSR" id="PIRSR606539-2"/>
    </source>
</evidence>
<keyword evidence="8 15" id="KW-0460">Magnesium</keyword>
<feature type="binding site" evidence="14">
    <location>
        <position position="985"/>
    </location>
    <ligand>
        <name>ATP</name>
        <dbReference type="ChEBI" id="CHEBI:30616"/>
    </ligand>
</feature>
<dbReference type="InterPro" id="IPR044492">
    <property type="entry name" value="P_typ_ATPase_HD_dom"/>
</dbReference>
<feature type="compositionally biased region" description="Basic residues" evidence="17">
    <location>
        <begin position="35"/>
        <end position="47"/>
    </location>
</feature>
<proteinExistence type="inferred from homology"/>
<feature type="binding site" evidence="15">
    <location>
        <position position="432"/>
    </location>
    <ligand>
        <name>Mg(2+)</name>
        <dbReference type="ChEBI" id="CHEBI:18420"/>
    </ligand>
</feature>
<feature type="compositionally biased region" description="Basic and acidic residues" evidence="17">
    <location>
        <begin position="459"/>
        <end position="470"/>
    </location>
</feature>
<feature type="domain" description="P-type ATPase N-terminal" evidence="18">
    <location>
        <begin position="61"/>
        <end position="116"/>
    </location>
</feature>
<feature type="compositionally biased region" description="Low complexity" evidence="17">
    <location>
        <begin position="629"/>
        <end position="652"/>
    </location>
</feature>
<keyword evidence="10 16" id="KW-1133">Transmembrane helix</keyword>
<feature type="region of interest" description="Disordered" evidence="17">
    <location>
        <begin position="1398"/>
        <end position="1464"/>
    </location>
</feature>
<dbReference type="SFLD" id="SFLDF00027">
    <property type="entry name" value="p-type_atpase"/>
    <property type="match status" value="1"/>
</dbReference>
<dbReference type="FunFam" id="3.40.50.1000:FF:000130">
    <property type="entry name" value="Phospholipid-transporting ATPase"/>
    <property type="match status" value="1"/>
</dbReference>
<dbReference type="InterPro" id="IPR023298">
    <property type="entry name" value="ATPase_P-typ_TM_dom_sf"/>
</dbReference>
<dbReference type="SUPFAM" id="SSF56784">
    <property type="entry name" value="HAD-like"/>
    <property type="match status" value="1"/>
</dbReference>
<feature type="compositionally biased region" description="Low complexity" evidence="17">
    <location>
        <begin position="503"/>
        <end position="513"/>
    </location>
</feature>
<feature type="compositionally biased region" description="Low complexity" evidence="17">
    <location>
        <begin position="1442"/>
        <end position="1451"/>
    </location>
</feature>
<dbReference type="SUPFAM" id="SSF81653">
    <property type="entry name" value="Calcium ATPase, transduction domain A"/>
    <property type="match status" value="1"/>
</dbReference>
<evidence type="ECO:0000256" key="1">
    <source>
        <dbReference type="ARBA" id="ARBA00001946"/>
    </source>
</evidence>
<evidence type="ECO:0000256" key="11">
    <source>
        <dbReference type="ARBA" id="ARBA00023136"/>
    </source>
</evidence>
<dbReference type="InterPro" id="IPR008250">
    <property type="entry name" value="ATPase_P-typ_transduc_dom_A_sf"/>
</dbReference>
<evidence type="ECO:0000256" key="4">
    <source>
        <dbReference type="ARBA" id="ARBA00022692"/>
    </source>
</evidence>
<dbReference type="GO" id="GO:0140326">
    <property type="term" value="F:ATPase-coupled intramembrane lipid transporter activity"/>
    <property type="evidence" value="ECO:0007669"/>
    <property type="project" value="UniProtKB-EC"/>
</dbReference>
<accession>A0AAJ7UDH1</accession>
<evidence type="ECO:0000256" key="15">
    <source>
        <dbReference type="PIRSR" id="PIRSR606539-3"/>
    </source>
</evidence>
<keyword evidence="6 14" id="KW-0547">Nucleotide-binding</keyword>
<dbReference type="Gene3D" id="3.40.50.1000">
    <property type="entry name" value="HAD superfamily/HAD-like"/>
    <property type="match status" value="2"/>
</dbReference>
<feature type="compositionally biased region" description="Acidic residues" evidence="17">
    <location>
        <begin position="726"/>
        <end position="741"/>
    </location>
</feature>
<evidence type="ECO:0000256" key="17">
    <source>
        <dbReference type="SAM" id="MobiDB-lite"/>
    </source>
</evidence>
<dbReference type="Gene3D" id="2.70.150.10">
    <property type="entry name" value="Calcium-transporting ATPase, cytoplasmic transduction domain A"/>
    <property type="match status" value="1"/>
</dbReference>
<protein>
    <recommendedName>
        <fullName evidence="16">Phospholipid-transporting ATPase</fullName>
        <ecNumber evidence="16">7.6.2.1</ecNumber>
    </recommendedName>
</protein>
<feature type="transmembrane region" description="Helical" evidence="16">
    <location>
        <begin position="361"/>
        <end position="384"/>
    </location>
</feature>
<keyword evidence="4 16" id="KW-0812">Transmembrane</keyword>
<gene>
    <name evidence="21" type="primary">LOC116955669</name>
</gene>
<keyword evidence="9 16" id="KW-1278">Translocase</keyword>